<sequence>MKTSLICHEVSPASKMNKVQVASLRDPSLNIPIFEPISYGPKPVHENIDLMFLKAQVDLFNIVEYAWANSTYLNTKNDVEYAPPSILAPCFRSAQTRNLQYNQWGANEPSQ</sequence>
<dbReference type="EMBL" id="OU963864">
    <property type="protein sequence ID" value="CAH0386075.1"/>
    <property type="molecule type" value="Genomic_DNA"/>
</dbReference>
<accession>A0A9P0A5H2</accession>
<organism evidence="1 2">
    <name type="scientific">Bemisia tabaci</name>
    <name type="common">Sweetpotato whitefly</name>
    <name type="synonym">Aleurodes tabaci</name>
    <dbReference type="NCBI Taxonomy" id="7038"/>
    <lineage>
        <taxon>Eukaryota</taxon>
        <taxon>Metazoa</taxon>
        <taxon>Ecdysozoa</taxon>
        <taxon>Arthropoda</taxon>
        <taxon>Hexapoda</taxon>
        <taxon>Insecta</taxon>
        <taxon>Pterygota</taxon>
        <taxon>Neoptera</taxon>
        <taxon>Paraneoptera</taxon>
        <taxon>Hemiptera</taxon>
        <taxon>Sternorrhyncha</taxon>
        <taxon>Aleyrodoidea</taxon>
        <taxon>Aleyrodidae</taxon>
        <taxon>Aleyrodinae</taxon>
        <taxon>Bemisia</taxon>
    </lineage>
</organism>
<dbReference type="AlphaFoldDB" id="A0A9P0A5H2"/>
<evidence type="ECO:0000313" key="2">
    <source>
        <dbReference type="Proteomes" id="UP001152759"/>
    </source>
</evidence>
<reference evidence="1" key="1">
    <citation type="submission" date="2021-12" db="EMBL/GenBank/DDBJ databases">
        <authorList>
            <person name="King R."/>
        </authorList>
    </citation>
    <scope>NUCLEOTIDE SEQUENCE</scope>
</reference>
<gene>
    <name evidence="1" type="ORF">BEMITA_LOCUS5237</name>
</gene>
<protein>
    <submittedName>
        <fullName evidence="1">Uncharacterized protein</fullName>
    </submittedName>
</protein>
<name>A0A9P0A5H2_BEMTA</name>
<proteinExistence type="predicted"/>
<dbReference type="Proteomes" id="UP001152759">
    <property type="component" value="Chromosome 3"/>
</dbReference>
<keyword evidence="2" id="KW-1185">Reference proteome</keyword>
<evidence type="ECO:0000313" key="1">
    <source>
        <dbReference type="EMBL" id="CAH0386075.1"/>
    </source>
</evidence>